<feature type="transmembrane region" description="Helical" evidence="1">
    <location>
        <begin position="375"/>
        <end position="395"/>
    </location>
</feature>
<dbReference type="Proteomes" id="UP001160142">
    <property type="component" value="Unassembled WGS sequence"/>
</dbReference>
<dbReference type="EMBL" id="JARXVQ010000001">
    <property type="protein sequence ID" value="MDH6181707.1"/>
    <property type="molecule type" value="Genomic_DNA"/>
</dbReference>
<keyword evidence="1" id="KW-0472">Membrane</keyword>
<evidence type="ECO:0000313" key="3">
    <source>
        <dbReference type="Proteomes" id="UP001160142"/>
    </source>
</evidence>
<feature type="transmembrane region" description="Helical" evidence="1">
    <location>
        <begin position="231"/>
        <end position="250"/>
    </location>
</feature>
<feature type="transmembrane region" description="Helical" evidence="1">
    <location>
        <begin position="27"/>
        <end position="45"/>
    </location>
</feature>
<name>A0ABT6KRI5_9MICO</name>
<keyword evidence="3" id="KW-1185">Reference proteome</keyword>
<dbReference type="RefSeq" id="WP_322134013.1">
    <property type="nucleotide sequence ID" value="NZ_CP085036.1"/>
</dbReference>
<feature type="transmembrane region" description="Helical" evidence="1">
    <location>
        <begin position="437"/>
        <end position="455"/>
    </location>
</feature>
<comment type="caution">
    <text evidence="2">The sequence shown here is derived from an EMBL/GenBank/DDBJ whole genome shotgun (WGS) entry which is preliminary data.</text>
</comment>
<feature type="transmembrane region" description="Helical" evidence="1">
    <location>
        <begin position="57"/>
        <end position="76"/>
    </location>
</feature>
<keyword evidence="1" id="KW-0812">Transmembrane</keyword>
<sequence>MMVAVWTVGLLALWSLAIRRTSAPAAAGFAVIGLLGVELVILLVSPHLGVPLPWLEAAVWAAVVLVAIVTAARAGVTAPSRRALALTLAAASGGLLVIATAVLAQVLPGALHIAWAMNSDSVNVIVFSREILEAGGIVPSGTGSPTPLPFGMVASAMAPGRNDVSDAGLAGHDVAALAGLWVFMLAVCCLLAGAIVARSATRLRTPVAAIVTVIASLLGTTWFVLGVQFQYGFVTTSFALALLLSVWLVYLDSPRHPVASLAALIVAAAALLAVWSPLVVVVAPLGVLIAVRSRREILRAGWRRMLAPIAAIALAVGYLAAVSIPQYLAASAFLAADGGFPTIGPATIVSAVGLVGVLAALSARFAGERRVLSGVLAMVIGFALGLGFLLAQRVGFETTWGYYPAKFGWTVSIVFLVIALGAAASLLEHLAARRTEIIASVFGTVLLAGLVWSPGEPQDPISQLPLVEIVGGNAFGLTNEQADTVLSLSGRENGQDVLWRTPYDSWGNRWLLQLDVDEFHTNPVKAYAYLPSLSAGDVCAVIDLLGTDVTVHTDDPNAEADLDAVCPGAATVVMGR</sequence>
<evidence type="ECO:0000313" key="2">
    <source>
        <dbReference type="EMBL" id="MDH6181707.1"/>
    </source>
</evidence>
<feature type="transmembrane region" description="Helical" evidence="1">
    <location>
        <begin position="312"/>
        <end position="336"/>
    </location>
</feature>
<gene>
    <name evidence="2" type="ORF">M2152_001889</name>
</gene>
<proteinExistence type="predicted"/>
<feature type="transmembrane region" description="Helical" evidence="1">
    <location>
        <begin position="262"/>
        <end position="291"/>
    </location>
</feature>
<feature type="transmembrane region" description="Helical" evidence="1">
    <location>
        <begin position="407"/>
        <end position="430"/>
    </location>
</feature>
<evidence type="ECO:0000256" key="1">
    <source>
        <dbReference type="SAM" id="Phobius"/>
    </source>
</evidence>
<keyword evidence="1" id="KW-1133">Transmembrane helix</keyword>
<feature type="transmembrane region" description="Helical" evidence="1">
    <location>
        <begin position="342"/>
        <end position="363"/>
    </location>
</feature>
<accession>A0ABT6KRI5</accession>
<feature type="transmembrane region" description="Helical" evidence="1">
    <location>
        <begin position="82"/>
        <end position="107"/>
    </location>
</feature>
<organism evidence="2 3">
    <name type="scientific">Antiquaquibacter oligotrophicus</name>
    <dbReference type="NCBI Taxonomy" id="2880260"/>
    <lineage>
        <taxon>Bacteria</taxon>
        <taxon>Bacillati</taxon>
        <taxon>Actinomycetota</taxon>
        <taxon>Actinomycetes</taxon>
        <taxon>Micrococcales</taxon>
        <taxon>Microbacteriaceae</taxon>
        <taxon>Antiquaquibacter</taxon>
    </lineage>
</organism>
<protein>
    <submittedName>
        <fullName evidence="2">Uncharacterized protein</fullName>
    </submittedName>
</protein>
<feature type="transmembrane region" description="Helical" evidence="1">
    <location>
        <begin position="203"/>
        <end position="224"/>
    </location>
</feature>
<feature type="transmembrane region" description="Helical" evidence="1">
    <location>
        <begin position="174"/>
        <end position="197"/>
    </location>
</feature>
<reference evidence="2 3" key="1">
    <citation type="submission" date="2023-04" db="EMBL/GenBank/DDBJ databases">
        <title>Genome Encyclopedia of Bacteria and Archaea VI: Functional Genomics of Type Strains.</title>
        <authorList>
            <person name="Whitman W."/>
        </authorList>
    </citation>
    <scope>NUCLEOTIDE SEQUENCE [LARGE SCALE GENOMIC DNA]</scope>
    <source>
        <strain evidence="2 3">SG_E_30_P1</strain>
    </source>
</reference>